<sequence>MLLPPIATLLEEHPTPESVRSELSEETPPLDTPSLDHTLGTLDTLFEFYHNERNWIQQQRISFHHDDPKLNPGHRSADDAHELPSSFPSSQRPTKKEEPEETSLPCITESPVSSTLRFSQWPWSVQTMDSEFKSSSSIAEKPLQRGLSEPRLIVPSAGYRPRLSIDTTPASLAVSNSATQFARTTAVTMLDTFEDMMEARLESCQRVDKLIRRAHRKSGNVDYGGVIPRTNRSRRTVRFASDLSAHESLSMSIIRLGAKRINADLEFTVYTELPTPRPGCLLIEHIVE</sequence>
<dbReference type="OrthoDB" id="3217075at2759"/>
<reference evidence="2" key="1">
    <citation type="submission" date="2020-11" db="EMBL/GenBank/DDBJ databases">
        <authorList>
            <consortium name="DOE Joint Genome Institute"/>
            <person name="Ahrendt S."/>
            <person name="Riley R."/>
            <person name="Andreopoulos W."/>
            <person name="Labutti K."/>
            <person name="Pangilinan J."/>
            <person name="Ruiz-Duenas F.J."/>
            <person name="Barrasa J.M."/>
            <person name="Sanchez-Garcia M."/>
            <person name="Camarero S."/>
            <person name="Miyauchi S."/>
            <person name="Serrano A."/>
            <person name="Linde D."/>
            <person name="Babiker R."/>
            <person name="Drula E."/>
            <person name="Ayuso-Fernandez I."/>
            <person name="Pacheco R."/>
            <person name="Padilla G."/>
            <person name="Ferreira P."/>
            <person name="Barriuso J."/>
            <person name="Kellner H."/>
            <person name="Castanera R."/>
            <person name="Alfaro M."/>
            <person name="Ramirez L."/>
            <person name="Pisabarro A.G."/>
            <person name="Kuo A."/>
            <person name="Tritt A."/>
            <person name="Lipzen A."/>
            <person name="He G."/>
            <person name="Yan M."/>
            <person name="Ng V."/>
            <person name="Cullen D."/>
            <person name="Martin F."/>
            <person name="Rosso M.-N."/>
            <person name="Henrissat B."/>
            <person name="Hibbett D."/>
            <person name="Martinez A.T."/>
            <person name="Grigoriev I.V."/>
        </authorList>
    </citation>
    <scope>NUCLEOTIDE SEQUENCE</scope>
    <source>
        <strain evidence="2">AH 40177</strain>
    </source>
</reference>
<accession>A0A9P5UE22</accession>
<proteinExistence type="predicted"/>
<comment type="caution">
    <text evidence="2">The sequence shown here is derived from an EMBL/GenBank/DDBJ whole genome shotgun (WGS) entry which is preliminary data.</text>
</comment>
<evidence type="ECO:0000313" key="3">
    <source>
        <dbReference type="Proteomes" id="UP000772434"/>
    </source>
</evidence>
<feature type="region of interest" description="Disordered" evidence="1">
    <location>
        <begin position="64"/>
        <end position="109"/>
    </location>
</feature>
<keyword evidence="3" id="KW-1185">Reference proteome</keyword>
<protein>
    <submittedName>
        <fullName evidence="2">Uncharacterized protein</fullName>
    </submittedName>
</protein>
<feature type="compositionally biased region" description="Basic and acidic residues" evidence="1">
    <location>
        <begin position="64"/>
        <end position="82"/>
    </location>
</feature>
<gene>
    <name evidence="2" type="ORF">BDP27DRAFT_1413933</name>
</gene>
<evidence type="ECO:0000313" key="2">
    <source>
        <dbReference type="EMBL" id="KAF9076785.1"/>
    </source>
</evidence>
<evidence type="ECO:0000256" key="1">
    <source>
        <dbReference type="SAM" id="MobiDB-lite"/>
    </source>
</evidence>
<dbReference type="EMBL" id="JADNRY010000005">
    <property type="protein sequence ID" value="KAF9076785.1"/>
    <property type="molecule type" value="Genomic_DNA"/>
</dbReference>
<dbReference type="Proteomes" id="UP000772434">
    <property type="component" value="Unassembled WGS sequence"/>
</dbReference>
<feature type="compositionally biased region" description="Basic and acidic residues" evidence="1">
    <location>
        <begin position="10"/>
        <end position="23"/>
    </location>
</feature>
<feature type="region of interest" description="Disordered" evidence="1">
    <location>
        <begin position="1"/>
        <end position="36"/>
    </location>
</feature>
<organism evidence="2 3">
    <name type="scientific">Rhodocollybia butyracea</name>
    <dbReference type="NCBI Taxonomy" id="206335"/>
    <lineage>
        <taxon>Eukaryota</taxon>
        <taxon>Fungi</taxon>
        <taxon>Dikarya</taxon>
        <taxon>Basidiomycota</taxon>
        <taxon>Agaricomycotina</taxon>
        <taxon>Agaricomycetes</taxon>
        <taxon>Agaricomycetidae</taxon>
        <taxon>Agaricales</taxon>
        <taxon>Marasmiineae</taxon>
        <taxon>Omphalotaceae</taxon>
        <taxon>Rhodocollybia</taxon>
    </lineage>
</organism>
<dbReference type="AlphaFoldDB" id="A0A9P5UE22"/>
<name>A0A9P5UE22_9AGAR</name>